<feature type="signal peptide" evidence="1">
    <location>
        <begin position="1"/>
        <end position="26"/>
    </location>
</feature>
<dbReference type="InParanoid" id="A0A165JUN6"/>
<name>A0A165JUN6_9BASI</name>
<keyword evidence="3" id="KW-1185">Reference proteome</keyword>
<sequence>MGCDCCRLRFLVGWLSSTGCVPLVTSERNTILTKSHTVLCYWFACTLHYNNGMNASEAHACQDHLYCIGITTQGTCKPILHFSHYGFLVLLVQGDGCTDDRKGMGKWLGSCNGVQQVAVGFLALGGCRL</sequence>
<organism evidence="2 3">
    <name type="scientific">Calocera cornea HHB12733</name>
    <dbReference type="NCBI Taxonomy" id="1353952"/>
    <lineage>
        <taxon>Eukaryota</taxon>
        <taxon>Fungi</taxon>
        <taxon>Dikarya</taxon>
        <taxon>Basidiomycota</taxon>
        <taxon>Agaricomycotina</taxon>
        <taxon>Dacrymycetes</taxon>
        <taxon>Dacrymycetales</taxon>
        <taxon>Dacrymycetaceae</taxon>
        <taxon>Calocera</taxon>
    </lineage>
</organism>
<dbReference type="PROSITE" id="PS51257">
    <property type="entry name" value="PROKAR_LIPOPROTEIN"/>
    <property type="match status" value="1"/>
</dbReference>
<evidence type="ECO:0000313" key="3">
    <source>
        <dbReference type="Proteomes" id="UP000076842"/>
    </source>
</evidence>
<accession>A0A165JUN6</accession>
<protein>
    <recommendedName>
        <fullName evidence="4">Secreted protein</fullName>
    </recommendedName>
</protein>
<dbReference type="EMBL" id="KV423917">
    <property type="protein sequence ID" value="KZT62294.1"/>
    <property type="molecule type" value="Genomic_DNA"/>
</dbReference>
<evidence type="ECO:0000313" key="2">
    <source>
        <dbReference type="EMBL" id="KZT62294.1"/>
    </source>
</evidence>
<keyword evidence="1" id="KW-0732">Signal</keyword>
<proteinExistence type="predicted"/>
<evidence type="ECO:0008006" key="4">
    <source>
        <dbReference type="Google" id="ProtNLM"/>
    </source>
</evidence>
<gene>
    <name evidence="2" type="ORF">CALCODRAFT_246238</name>
</gene>
<dbReference type="Proteomes" id="UP000076842">
    <property type="component" value="Unassembled WGS sequence"/>
</dbReference>
<dbReference type="AlphaFoldDB" id="A0A165JUN6"/>
<evidence type="ECO:0000256" key="1">
    <source>
        <dbReference type="SAM" id="SignalP"/>
    </source>
</evidence>
<reference evidence="2 3" key="1">
    <citation type="journal article" date="2016" name="Mol. Biol. Evol.">
        <title>Comparative Genomics of Early-Diverging Mushroom-Forming Fungi Provides Insights into the Origins of Lignocellulose Decay Capabilities.</title>
        <authorList>
            <person name="Nagy L.G."/>
            <person name="Riley R."/>
            <person name="Tritt A."/>
            <person name="Adam C."/>
            <person name="Daum C."/>
            <person name="Floudas D."/>
            <person name="Sun H."/>
            <person name="Yadav J.S."/>
            <person name="Pangilinan J."/>
            <person name="Larsson K.H."/>
            <person name="Matsuura K."/>
            <person name="Barry K."/>
            <person name="Labutti K."/>
            <person name="Kuo R."/>
            <person name="Ohm R.A."/>
            <person name="Bhattacharya S.S."/>
            <person name="Shirouzu T."/>
            <person name="Yoshinaga Y."/>
            <person name="Martin F.M."/>
            <person name="Grigoriev I.V."/>
            <person name="Hibbett D.S."/>
        </authorList>
    </citation>
    <scope>NUCLEOTIDE SEQUENCE [LARGE SCALE GENOMIC DNA]</scope>
    <source>
        <strain evidence="2 3">HHB12733</strain>
    </source>
</reference>
<feature type="chain" id="PRO_5007860316" description="Secreted protein" evidence="1">
    <location>
        <begin position="27"/>
        <end position="129"/>
    </location>
</feature>